<name>A0A645IQ78_9ZZZZ</name>
<organism evidence="1">
    <name type="scientific">bioreactor metagenome</name>
    <dbReference type="NCBI Taxonomy" id="1076179"/>
    <lineage>
        <taxon>unclassified sequences</taxon>
        <taxon>metagenomes</taxon>
        <taxon>ecological metagenomes</taxon>
    </lineage>
</organism>
<reference evidence="1" key="1">
    <citation type="submission" date="2019-08" db="EMBL/GenBank/DDBJ databases">
        <authorList>
            <person name="Kucharzyk K."/>
            <person name="Murdoch R.W."/>
            <person name="Higgins S."/>
            <person name="Loffler F."/>
        </authorList>
    </citation>
    <scope>NUCLEOTIDE SEQUENCE</scope>
</reference>
<gene>
    <name evidence="1" type="ORF">SDC9_200910</name>
</gene>
<dbReference type="EMBL" id="VSSQ01120162">
    <property type="protein sequence ID" value="MPN53246.1"/>
    <property type="molecule type" value="Genomic_DNA"/>
</dbReference>
<evidence type="ECO:0000313" key="1">
    <source>
        <dbReference type="EMBL" id="MPN53246.1"/>
    </source>
</evidence>
<comment type="caution">
    <text evidence="1">The sequence shown here is derived from an EMBL/GenBank/DDBJ whole genome shotgun (WGS) entry which is preliminary data.</text>
</comment>
<proteinExistence type="predicted"/>
<accession>A0A645IQ78</accession>
<protein>
    <submittedName>
        <fullName evidence="1">Uncharacterized protein</fullName>
    </submittedName>
</protein>
<dbReference type="AlphaFoldDB" id="A0A645IQ78"/>
<sequence>MSDPPLKGEAHHMNISKVFLPHYNVFGTIDIEAYAITPYTRTQSSKESMFTSSDVSL</sequence>